<keyword evidence="1" id="KW-0472">Membrane</keyword>
<protein>
    <submittedName>
        <fullName evidence="2">Uncharacterized protein</fullName>
    </submittedName>
</protein>
<dbReference type="STRING" id="28087.Lsai_0189"/>
<feature type="transmembrane region" description="Helical" evidence="1">
    <location>
        <begin position="58"/>
        <end position="78"/>
    </location>
</feature>
<dbReference type="Proteomes" id="UP000054621">
    <property type="component" value="Unassembled WGS sequence"/>
</dbReference>
<sequence>MWNYLIDLVQVVSLWKLKTVYSLFIDRNMTTTKVGLLNLTEELVNDTIFLPLYDKTVFRYKLLLIFLMRLLMNNLIILKENL</sequence>
<keyword evidence="1" id="KW-1133">Transmembrane helix</keyword>
<gene>
    <name evidence="2" type="ORF">Lsai_0189</name>
</gene>
<accession>A0A0W0YTP7</accession>
<keyword evidence="1" id="KW-0812">Transmembrane</keyword>
<evidence type="ECO:0000313" key="2">
    <source>
        <dbReference type="EMBL" id="KTD60079.1"/>
    </source>
</evidence>
<dbReference type="PATRIC" id="fig|28087.4.peg.201"/>
<comment type="caution">
    <text evidence="2">The sequence shown here is derived from an EMBL/GenBank/DDBJ whole genome shotgun (WGS) entry which is preliminary data.</text>
</comment>
<evidence type="ECO:0000313" key="3">
    <source>
        <dbReference type="Proteomes" id="UP000054621"/>
    </source>
</evidence>
<reference evidence="2 3" key="1">
    <citation type="submission" date="2015-11" db="EMBL/GenBank/DDBJ databases">
        <title>Genomic analysis of 38 Legionella species identifies large and diverse effector repertoires.</title>
        <authorList>
            <person name="Burstein D."/>
            <person name="Amaro F."/>
            <person name="Zusman T."/>
            <person name="Lifshitz Z."/>
            <person name="Cohen O."/>
            <person name="Gilbert J.A."/>
            <person name="Pupko T."/>
            <person name="Shuman H.A."/>
            <person name="Segal G."/>
        </authorList>
    </citation>
    <scope>NUCLEOTIDE SEQUENCE [LARGE SCALE GENOMIC DNA]</scope>
    <source>
        <strain evidence="2 3">Mt.St.Helens-4</strain>
    </source>
</reference>
<name>A0A0W0YTP7_9GAMM</name>
<dbReference type="AlphaFoldDB" id="A0A0W0YTP7"/>
<proteinExistence type="predicted"/>
<evidence type="ECO:0000256" key="1">
    <source>
        <dbReference type="SAM" id="Phobius"/>
    </source>
</evidence>
<dbReference type="EMBL" id="LNYV01000003">
    <property type="protein sequence ID" value="KTD60079.1"/>
    <property type="molecule type" value="Genomic_DNA"/>
</dbReference>
<organism evidence="2 3">
    <name type="scientific">Legionella sainthelensi</name>
    <dbReference type="NCBI Taxonomy" id="28087"/>
    <lineage>
        <taxon>Bacteria</taxon>
        <taxon>Pseudomonadati</taxon>
        <taxon>Pseudomonadota</taxon>
        <taxon>Gammaproteobacteria</taxon>
        <taxon>Legionellales</taxon>
        <taxon>Legionellaceae</taxon>
        <taxon>Legionella</taxon>
    </lineage>
</organism>